<evidence type="ECO:0000313" key="2">
    <source>
        <dbReference type="EMBL" id="CAH1254717.1"/>
    </source>
</evidence>
<proteinExistence type="predicted"/>
<accession>A0A8J9ZIT4</accession>
<gene>
    <name evidence="2" type="primary">Hypp1394</name>
    <name evidence="2" type="ORF">BLAG_LOCUS14016</name>
</gene>
<sequence length="115" mass="12671">MTNAITYNMSEVESTPRNFMLTQTTFLFVTKETTSYAFYLLFQNAASTDTDLSPQHPPPVPAEPPVPYSTDVPSSVGDADVVTDILNKVVEKVVAEIELNITTGFRLNGRNIART</sequence>
<keyword evidence="3" id="KW-1185">Reference proteome</keyword>
<dbReference type="Proteomes" id="UP000838412">
    <property type="component" value="Chromosome 2"/>
</dbReference>
<evidence type="ECO:0000313" key="3">
    <source>
        <dbReference type="Proteomes" id="UP000838412"/>
    </source>
</evidence>
<name>A0A8J9ZIT4_BRALA</name>
<evidence type="ECO:0000256" key="1">
    <source>
        <dbReference type="SAM" id="MobiDB-lite"/>
    </source>
</evidence>
<organism evidence="2 3">
    <name type="scientific">Branchiostoma lanceolatum</name>
    <name type="common">Common lancelet</name>
    <name type="synonym">Amphioxus lanceolatum</name>
    <dbReference type="NCBI Taxonomy" id="7740"/>
    <lineage>
        <taxon>Eukaryota</taxon>
        <taxon>Metazoa</taxon>
        <taxon>Chordata</taxon>
        <taxon>Cephalochordata</taxon>
        <taxon>Leptocardii</taxon>
        <taxon>Amphioxiformes</taxon>
        <taxon>Branchiostomatidae</taxon>
        <taxon>Branchiostoma</taxon>
    </lineage>
</organism>
<dbReference type="AlphaFoldDB" id="A0A8J9ZIT4"/>
<feature type="compositionally biased region" description="Pro residues" evidence="1">
    <location>
        <begin position="55"/>
        <end position="67"/>
    </location>
</feature>
<reference evidence="2" key="1">
    <citation type="submission" date="2022-01" db="EMBL/GenBank/DDBJ databases">
        <authorList>
            <person name="Braso-Vives M."/>
        </authorList>
    </citation>
    <scope>NUCLEOTIDE SEQUENCE</scope>
</reference>
<feature type="region of interest" description="Disordered" evidence="1">
    <location>
        <begin position="49"/>
        <end position="73"/>
    </location>
</feature>
<protein>
    <submittedName>
        <fullName evidence="2">Hypp1394 protein</fullName>
    </submittedName>
</protein>
<dbReference type="EMBL" id="OV696687">
    <property type="protein sequence ID" value="CAH1254717.1"/>
    <property type="molecule type" value="Genomic_DNA"/>
</dbReference>